<feature type="non-terminal residue" evidence="4">
    <location>
        <position position="1"/>
    </location>
</feature>
<dbReference type="InterPro" id="IPR053060">
    <property type="entry name" value="Cytokinesis_Signaling_Reg"/>
</dbReference>
<feature type="region of interest" description="Disordered" evidence="1">
    <location>
        <begin position="66"/>
        <end position="92"/>
    </location>
</feature>
<protein>
    <submittedName>
        <fullName evidence="4">3863_t:CDS:1</fullName>
    </submittedName>
</protein>
<name>A0A9N8VVS4_9GLOM</name>
<keyword evidence="5" id="KW-1185">Reference proteome</keyword>
<organism evidence="4 5">
    <name type="scientific">Diversispora eburnea</name>
    <dbReference type="NCBI Taxonomy" id="1213867"/>
    <lineage>
        <taxon>Eukaryota</taxon>
        <taxon>Fungi</taxon>
        <taxon>Fungi incertae sedis</taxon>
        <taxon>Mucoromycota</taxon>
        <taxon>Glomeromycotina</taxon>
        <taxon>Glomeromycetes</taxon>
        <taxon>Diversisporales</taxon>
        <taxon>Diversisporaceae</taxon>
        <taxon>Diversispora</taxon>
    </lineage>
</organism>
<evidence type="ECO:0000313" key="4">
    <source>
        <dbReference type="EMBL" id="CAG8464400.1"/>
    </source>
</evidence>
<proteinExistence type="predicted"/>
<dbReference type="InterPro" id="IPR014756">
    <property type="entry name" value="Ig_E-set"/>
</dbReference>
<dbReference type="PANTHER" id="PTHR36419:SF1">
    <property type="entry name" value="RHO1 GEF LOCALIZING PROTEIN 1"/>
    <property type="match status" value="1"/>
</dbReference>
<evidence type="ECO:0000259" key="2">
    <source>
        <dbReference type="Pfam" id="PF00339"/>
    </source>
</evidence>
<reference evidence="4" key="1">
    <citation type="submission" date="2021-06" db="EMBL/GenBank/DDBJ databases">
        <authorList>
            <person name="Kallberg Y."/>
            <person name="Tangrot J."/>
            <person name="Rosling A."/>
        </authorList>
    </citation>
    <scope>NUCLEOTIDE SEQUENCE</scope>
    <source>
        <strain evidence="4">AZ414A</strain>
    </source>
</reference>
<gene>
    <name evidence="4" type="ORF">DEBURN_LOCUS2844</name>
</gene>
<dbReference type="SUPFAM" id="SSF81296">
    <property type="entry name" value="E set domains"/>
    <property type="match status" value="1"/>
</dbReference>
<dbReference type="Pfam" id="PF00339">
    <property type="entry name" value="Arrestin_N"/>
    <property type="match status" value="1"/>
</dbReference>
<dbReference type="AlphaFoldDB" id="A0A9N8VVS4"/>
<dbReference type="Pfam" id="PF02752">
    <property type="entry name" value="Arrestin_C"/>
    <property type="match status" value="1"/>
</dbReference>
<dbReference type="PANTHER" id="PTHR36419">
    <property type="entry name" value="ARRESTIN FAMILY PROTEIN 1"/>
    <property type="match status" value="1"/>
</dbReference>
<dbReference type="InterPro" id="IPR011022">
    <property type="entry name" value="Arrestin_C-like"/>
</dbReference>
<accession>A0A9N8VVS4</accession>
<feature type="domain" description="Arrestin-like N-terminal" evidence="2">
    <location>
        <begin position="75"/>
        <end position="167"/>
    </location>
</feature>
<evidence type="ECO:0000313" key="5">
    <source>
        <dbReference type="Proteomes" id="UP000789706"/>
    </source>
</evidence>
<dbReference type="GO" id="GO:0000917">
    <property type="term" value="P:division septum assembly"/>
    <property type="evidence" value="ECO:0007669"/>
    <property type="project" value="TreeGrafter"/>
</dbReference>
<dbReference type="Gene3D" id="2.60.40.640">
    <property type="match status" value="2"/>
</dbReference>
<dbReference type="GO" id="GO:0000935">
    <property type="term" value="C:division septum"/>
    <property type="evidence" value="ECO:0007669"/>
    <property type="project" value="TreeGrafter"/>
</dbReference>
<dbReference type="InterPro" id="IPR011021">
    <property type="entry name" value="Arrestin-like_N"/>
</dbReference>
<feature type="domain" description="Arrestin C-terminal-like" evidence="3">
    <location>
        <begin position="205"/>
        <end position="334"/>
    </location>
</feature>
<dbReference type="OrthoDB" id="4001642at2759"/>
<comment type="caution">
    <text evidence="4">The sequence shown here is derived from an EMBL/GenBank/DDBJ whole genome shotgun (WGS) entry which is preliminary data.</text>
</comment>
<feature type="compositionally biased region" description="Polar residues" evidence="1">
    <location>
        <begin position="80"/>
        <end position="92"/>
    </location>
</feature>
<dbReference type="Proteomes" id="UP000789706">
    <property type="component" value="Unassembled WGS sequence"/>
</dbReference>
<sequence length="426" mass="48329">KAFFSYSPDENSFQLGHLGANKSIISGILHIRYTEEKPVFAKKVKVSFVGKEYAFFRGTLIEEKNNNDGNDYSDGDESYANNEYDSDVSPTNPSIHTAKRKFFGTTTCLWKSQSKGSYEGVKFLDLPFKFKLPNNLPPSIVMDGGCGRIYYTLKAEISRRPLDPDSRIHKKIIKMVVPISRYTITPPPNPSKWLANDEGPAISHIVGYEVALSNTTFSPGGTIIVPVKLKFREPQVYLKKIMVGIKEYHEFRTNKYETSTKKYISQESILGNSISMTDSPDNNEISVEVKLNIPHFRNLTYSVETTYLTVMHKLKVKINMGRAPDINLSKPITIENIITHEEAFPPAPRKVEVSNVIKPRRLITKSIEPIKLPTKKNKRFSTFIPFFNKIQALDPVTQKQISMLQLQIVDAKNPNKIYNSRSLIVA</sequence>
<evidence type="ECO:0000256" key="1">
    <source>
        <dbReference type="SAM" id="MobiDB-lite"/>
    </source>
</evidence>
<evidence type="ECO:0000259" key="3">
    <source>
        <dbReference type="Pfam" id="PF02752"/>
    </source>
</evidence>
<dbReference type="EMBL" id="CAJVPK010000165">
    <property type="protein sequence ID" value="CAG8464400.1"/>
    <property type="molecule type" value="Genomic_DNA"/>
</dbReference>
<dbReference type="InterPro" id="IPR014752">
    <property type="entry name" value="Arrestin-like_C"/>
</dbReference>